<dbReference type="AlphaFoldDB" id="A0A1M6AJ00"/>
<dbReference type="InterPro" id="IPR050583">
    <property type="entry name" value="Mycobacterial_A85_antigen"/>
</dbReference>
<dbReference type="RefSeq" id="WP_073307788.1">
    <property type="nucleotide sequence ID" value="NZ_FQZI01000001.1"/>
</dbReference>
<evidence type="ECO:0000256" key="2">
    <source>
        <dbReference type="SAM" id="MobiDB-lite"/>
    </source>
</evidence>
<dbReference type="PANTHER" id="PTHR48098">
    <property type="entry name" value="ENTEROCHELIN ESTERASE-RELATED"/>
    <property type="match status" value="1"/>
</dbReference>
<protein>
    <recommendedName>
        <fullName evidence="6">Esterase</fullName>
    </recommendedName>
</protein>
<dbReference type="InterPro" id="IPR029058">
    <property type="entry name" value="AB_hydrolase_fold"/>
</dbReference>
<dbReference type="Proteomes" id="UP000184488">
    <property type="component" value="Unassembled WGS sequence"/>
</dbReference>
<accession>A0A1M6AJ00</accession>
<evidence type="ECO:0000256" key="1">
    <source>
        <dbReference type="SAM" id="Coils"/>
    </source>
</evidence>
<feature type="chain" id="PRO_5013178037" description="Esterase" evidence="3">
    <location>
        <begin position="19"/>
        <end position="422"/>
    </location>
</feature>
<dbReference type="SUPFAM" id="SSF53474">
    <property type="entry name" value="alpha/beta-Hydrolases"/>
    <property type="match status" value="1"/>
</dbReference>
<gene>
    <name evidence="4" type="ORF">SAMN05444363_0240</name>
</gene>
<feature type="compositionally biased region" description="Basic and acidic residues" evidence="2">
    <location>
        <begin position="385"/>
        <end position="395"/>
    </location>
</feature>
<name>A0A1M6AJ00_9FLAO</name>
<keyword evidence="5" id="KW-1185">Reference proteome</keyword>
<dbReference type="OrthoDB" id="1142077at2"/>
<dbReference type="EMBL" id="FQZI01000001">
    <property type="protein sequence ID" value="SHI36452.1"/>
    <property type="molecule type" value="Genomic_DNA"/>
</dbReference>
<dbReference type="InterPro" id="IPR011990">
    <property type="entry name" value="TPR-like_helical_dom_sf"/>
</dbReference>
<keyword evidence="3" id="KW-0732">Signal</keyword>
<dbReference type="Gene3D" id="1.25.40.10">
    <property type="entry name" value="Tetratricopeptide repeat domain"/>
    <property type="match status" value="1"/>
</dbReference>
<organism evidence="4 5">
    <name type="scientific">Flavobacterium terrae</name>
    <dbReference type="NCBI Taxonomy" id="415425"/>
    <lineage>
        <taxon>Bacteria</taxon>
        <taxon>Pseudomonadati</taxon>
        <taxon>Bacteroidota</taxon>
        <taxon>Flavobacteriia</taxon>
        <taxon>Flavobacteriales</taxon>
        <taxon>Flavobacteriaceae</taxon>
        <taxon>Flavobacterium</taxon>
    </lineage>
</organism>
<dbReference type="Gene3D" id="3.40.50.1820">
    <property type="entry name" value="alpha/beta hydrolase"/>
    <property type="match status" value="1"/>
</dbReference>
<feature type="signal peptide" evidence="3">
    <location>
        <begin position="1"/>
        <end position="18"/>
    </location>
</feature>
<proteinExistence type="predicted"/>
<evidence type="ECO:0000313" key="5">
    <source>
        <dbReference type="Proteomes" id="UP000184488"/>
    </source>
</evidence>
<evidence type="ECO:0008006" key="6">
    <source>
        <dbReference type="Google" id="ProtNLM"/>
    </source>
</evidence>
<dbReference type="Pfam" id="PF00756">
    <property type="entry name" value="Esterase"/>
    <property type="match status" value="1"/>
</dbReference>
<sequence>MKNALYLLVLFFSFSVFAQTTESFRSAKMGGNRDIRVKLPASYEKNTEKKYPLILVLDSEFLFDPFAGNLSYANYWDDVPEVILVGVNQNKNNEREDDSDTDPKTGLPGGKGAAFFEFIGTELLPYLETKYRVAPFKVIAGLDLTAGFLNTYLYKDTPIFQGYISFSPELYTNMETRIPQRLAAAKEPIFYYHATAEGDLKKMRTRINALNENMKAVKNELVNYKFEEFKGGSHYSIPTNGIPSALYQFFEVYRPISSIEYQEKIAPLKEGFVVYLNKKYEMIEKALGIKMNVRINDFKAIETAIIKNEAWNEYEELAQISGQQYEKTMLYDYHMGNYWEKRKEIKRAIKCYQDGFTKQEIAGLTKDMMMNKAEDLKALLPKKEKLKGGKAKDVVTEEAPAEETPATDTPVEETPTEEKKPE</sequence>
<evidence type="ECO:0000256" key="3">
    <source>
        <dbReference type="SAM" id="SignalP"/>
    </source>
</evidence>
<keyword evidence="1" id="KW-0175">Coiled coil</keyword>
<feature type="coiled-coil region" evidence="1">
    <location>
        <begin position="193"/>
        <end position="227"/>
    </location>
</feature>
<dbReference type="STRING" id="415425.SAMN05444363_0240"/>
<reference evidence="5" key="1">
    <citation type="submission" date="2016-11" db="EMBL/GenBank/DDBJ databases">
        <authorList>
            <person name="Varghese N."/>
            <person name="Submissions S."/>
        </authorList>
    </citation>
    <scope>NUCLEOTIDE SEQUENCE [LARGE SCALE GENOMIC DNA]</scope>
    <source>
        <strain evidence="5">DSM 18829</strain>
    </source>
</reference>
<feature type="region of interest" description="Disordered" evidence="2">
    <location>
        <begin position="385"/>
        <end position="422"/>
    </location>
</feature>
<dbReference type="PANTHER" id="PTHR48098:SF6">
    <property type="entry name" value="FERRI-BACILLIBACTIN ESTERASE BESA"/>
    <property type="match status" value="1"/>
</dbReference>
<dbReference type="InterPro" id="IPR000801">
    <property type="entry name" value="Esterase-like"/>
</dbReference>
<evidence type="ECO:0000313" key="4">
    <source>
        <dbReference type="EMBL" id="SHI36452.1"/>
    </source>
</evidence>